<evidence type="ECO:0000313" key="2">
    <source>
        <dbReference type="EMBL" id="MBX04175.1"/>
    </source>
</evidence>
<reference evidence="2" key="1">
    <citation type="submission" date="2018-02" db="EMBL/GenBank/DDBJ databases">
        <title>Rhizophora mucronata_Transcriptome.</title>
        <authorList>
            <person name="Meera S.P."/>
            <person name="Sreeshan A."/>
            <person name="Augustine A."/>
        </authorList>
    </citation>
    <scope>NUCLEOTIDE SEQUENCE</scope>
    <source>
        <tissue evidence="2">Leaf</tissue>
    </source>
</reference>
<sequence length="174" mass="20371">MHGHSFPFELSHFLWLGDPLFTNLYQMLVKMLNGLFKTNECLNERYGDSRMQVIAFPSKVIMGSCVNAELQISSFSIYFWFTIFIKYDLLSILHAFLNINCDKISLPFKFDVLALLANLLCHLLEHPWTNLLVIDFISAVTAPFAWGWLYNIFLPPNLRICKRAFFMKNNKCRF</sequence>
<keyword evidence="1" id="KW-1133">Transmembrane helix</keyword>
<keyword evidence="1" id="KW-0812">Transmembrane</keyword>
<keyword evidence="1" id="KW-0472">Membrane</keyword>
<evidence type="ECO:0000256" key="1">
    <source>
        <dbReference type="SAM" id="Phobius"/>
    </source>
</evidence>
<proteinExistence type="predicted"/>
<feature type="transmembrane region" description="Helical" evidence="1">
    <location>
        <begin position="77"/>
        <end position="96"/>
    </location>
</feature>
<dbReference type="AlphaFoldDB" id="A0A2P2KEL3"/>
<feature type="transmembrane region" description="Helical" evidence="1">
    <location>
        <begin position="131"/>
        <end position="153"/>
    </location>
</feature>
<organism evidence="2">
    <name type="scientific">Rhizophora mucronata</name>
    <name type="common">Asiatic mangrove</name>
    <dbReference type="NCBI Taxonomy" id="61149"/>
    <lineage>
        <taxon>Eukaryota</taxon>
        <taxon>Viridiplantae</taxon>
        <taxon>Streptophyta</taxon>
        <taxon>Embryophyta</taxon>
        <taxon>Tracheophyta</taxon>
        <taxon>Spermatophyta</taxon>
        <taxon>Magnoliopsida</taxon>
        <taxon>eudicotyledons</taxon>
        <taxon>Gunneridae</taxon>
        <taxon>Pentapetalae</taxon>
        <taxon>rosids</taxon>
        <taxon>fabids</taxon>
        <taxon>Malpighiales</taxon>
        <taxon>Rhizophoraceae</taxon>
        <taxon>Rhizophora</taxon>
    </lineage>
</organism>
<accession>A0A2P2KEL3</accession>
<dbReference type="EMBL" id="GGEC01023691">
    <property type="protein sequence ID" value="MBX04175.1"/>
    <property type="molecule type" value="Transcribed_RNA"/>
</dbReference>
<name>A0A2P2KEL3_RHIMU</name>
<protein>
    <submittedName>
        <fullName evidence="2">Uncharacterized protein</fullName>
    </submittedName>
</protein>